<evidence type="ECO:0000313" key="2">
    <source>
        <dbReference type="Proteomes" id="UP000494363"/>
    </source>
</evidence>
<reference evidence="1 2" key="1">
    <citation type="submission" date="2020-04" db="EMBL/GenBank/DDBJ databases">
        <authorList>
            <person name="De Canck E."/>
        </authorList>
    </citation>
    <scope>NUCLEOTIDE SEQUENCE [LARGE SCALE GENOMIC DNA]</scope>
    <source>
        <strain evidence="1 2">LMG 29542</strain>
    </source>
</reference>
<dbReference type="AlphaFoldDB" id="A0A6J5CWA3"/>
<proteinExistence type="predicted"/>
<dbReference type="EMBL" id="CADIKH010000001">
    <property type="protein sequence ID" value="CAB3746440.1"/>
    <property type="molecule type" value="Genomic_DNA"/>
</dbReference>
<name>A0A6J5CWA3_9BURK</name>
<protein>
    <submittedName>
        <fullName evidence="1">Uncharacterized protein</fullName>
    </submittedName>
</protein>
<sequence>MSAYGYSIRFPPKDSGFGLQVFDEGGVLIADAATPFVRVIDVVQGAYFGGTGYESSGATMPGENLQSRSYPVHTAIAACYPAHYTFDTGGASGLSGETTMSGIAVNNIPGGGSIVTWGFHTYAGGRGSHYIGFREASQYSFLVLDMTGLI</sequence>
<dbReference type="Proteomes" id="UP000494363">
    <property type="component" value="Unassembled WGS sequence"/>
</dbReference>
<organism evidence="1 2">
    <name type="scientific">Paraburkholderia humisilvae</name>
    <dbReference type="NCBI Taxonomy" id="627669"/>
    <lineage>
        <taxon>Bacteria</taxon>
        <taxon>Pseudomonadati</taxon>
        <taxon>Pseudomonadota</taxon>
        <taxon>Betaproteobacteria</taxon>
        <taxon>Burkholderiales</taxon>
        <taxon>Burkholderiaceae</taxon>
        <taxon>Paraburkholderia</taxon>
    </lineage>
</organism>
<accession>A0A6J5CWA3</accession>
<keyword evidence="2" id="KW-1185">Reference proteome</keyword>
<evidence type="ECO:0000313" key="1">
    <source>
        <dbReference type="EMBL" id="CAB3746440.1"/>
    </source>
</evidence>
<gene>
    <name evidence="1" type="ORF">LMG29542_00211</name>
</gene>